<dbReference type="AlphaFoldDB" id="A0A6B9FKR7"/>
<dbReference type="KEGG" id="mmes:MMSR116_06010"/>
<dbReference type="RefSeq" id="WP_010683232.1">
    <property type="nucleotide sequence ID" value="NZ_CP043538.1"/>
</dbReference>
<dbReference type="Proteomes" id="UP000012488">
    <property type="component" value="Chromosome"/>
</dbReference>
<sequence>MSESLSAVAFMDALRVRFIARLAENLRGARVPGGDLVAWVAPLPTAALVEVLLHPPVHTREILFAAVGTARLRGICAYDQDLFAGATTNVPLGDVAGAALRAWASCRLAREHLDAGFAAEAQRVLIAATRRIDLWPTPVARHFEPWISDLYARADQALARQLADEVA</sequence>
<gene>
    <name evidence="1" type="ORF">MMSR116_06010</name>
</gene>
<dbReference type="OrthoDB" id="9801622at2"/>
<dbReference type="EMBL" id="CP043538">
    <property type="protein sequence ID" value="QGY01508.1"/>
    <property type="molecule type" value="Genomic_DNA"/>
</dbReference>
<protein>
    <submittedName>
        <fullName evidence="1">Uncharacterized protein</fullName>
    </submittedName>
</protein>
<proteinExistence type="predicted"/>
<name>A0A6B9FKR7_9HYPH</name>
<evidence type="ECO:0000313" key="1">
    <source>
        <dbReference type="EMBL" id="QGY01508.1"/>
    </source>
</evidence>
<reference evidence="1 2" key="1">
    <citation type="journal article" date="2012" name="Genet. Mol. Biol.">
        <title>Analysis of 16S rRNA and mxaF genes revealing insights into Methylobacterium niche-specific plant association.</title>
        <authorList>
            <person name="Dourado M.N."/>
            <person name="Andreote F.D."/>
            <person name="Dini-Andreote F."/>
            <person name="Conti R."/>
            <person name="Araujo J.M."/>
            <person name="Araujo W.L."/>
        </authorList>
    </citation>
    <scope>NUCLEOTIDE SEQUENCE [LARGE SCALE GENOMIC DNA]</scope>
    <source>
        <strain evidence="1 2">SR1.6/6</strain>
    </source>
</reference>
<evidence type="ECO:0000313" key="2">
    <source>
        <dbReference type="Proteomes" id="UP000012488"/>
    </source>
</evidence>
<organism evidence="1 2">
    <name type="scientific">Methylobacterium mesophilicum SR1.6/6</name>
    <dbReference type="NCBI Taxonomy" id="908290"/>
    <lineage>
        <taxon>Bacteria</taxon>
        <taxon>Pseudomonadati</taxon>
        <taxon>Pseudomonadota</taxon>
        <taxon>Alphaproteobacteria</taxon>
        <taxon>Hyphomicrobiales</taxon>
        <taxon>Methylobacteriaceae</taxon>
        <taxon>Methylobacterium</taxon>
    </lineage>
</organism>
<reference evidence="1 2" key="2">
    <citation type="journal article" date="2013" name="Genome Announc.">
        <title>Draft Genome Sequence of Methylobacterium mesophilicum Strain SR1.6/6, Isolated from Citrus sinensis.</title>
        <authorList>
            <person name="Marinho Almeida D."/>
            <person name="Dini-Andreote F."/>
            <person name="Camargo Neves A.A."/>
            <person name="Juca Ramos R.T."/>
            <person name="Andreote F.D."/>
            <person name="Carneiro A.R."/>
            <person name="Oliveira de Souza Lima A."/>
            <person name="Caracciolo Gomes de Sa P.H."/>
            <person name="Ribeiro Barbosa M.S."/>
            <person name="Araujo W.L."/>
            <person name="Silva A."/>
        </authorList>
    </citation>
    <scope>NUCLEOTIDE SEQUENCE [LARGE SCALE GENOMIC DNA]</scope>
    <source>
        <strain evidence="1 2">SR1.6/6</strain>
    </source>
</reference>
<accession>A0A6B9FKR7</accession>